<sequence length="579" mass="65117">MSDHDNLFIQIRALLQSDGVKLWEEPYYSEDLGSIEGALENLALKYSGTLSIDIDRCKFILNELQENALRSLAARREFSSTGIATLKIRRIDQHSGATMVEVKCSLDIMGSELLANIAKKLEVPNAAHVKCIASGKVVSANATLADQKLNNNQQLIVIVGDGDNTGEALYERINRIRTDVQAVVSSKNNLIEMEDQNGSQVYLPPSEHKALLMGMGFCEKARAAMNREHFEEALLLLLEADEHFATCNSKFLESVDNYALLNLDIVWCYFCLKNVTQLPDAERRLAQCSRNFGISYGDNFERLYSLKGKNCPERALIMRLRLLQGVIFFHQNLRNEAFECFEAAKTLLSELKINSEQLALLVDMGFDPSEARMALRSCKGGTAVEQAVQFIHERRQQLKNARKKYKGSERAMERRLKRSNSKDCTWVNPRSVCSLNDMGFESGLATLALQRANNDILKAVELLQTESDELNGALPRLPVTIDKTKLELTTILNHVERMAKTGGQNRDGPSTSTASGQTEAALPAPLIEAVINHARDEIETYKAYERFNSDLNMSDMEYLDLPLIQEEKILTEYFNMLQQ</sequence>
<dbReference type="InterPro" id="IPR029071">
    <property type="entry name" value="Ubiquitin-like_domsf"/>
</dbReference>
<feature type="domain" description="UBA" evidence="2">
    <location>
        <begin position="426"/>
        <end position="466"/>
    </location>
</feature>
<dbReference type="SUPFAM" id="SSF46934">
    <property type="entry name" value="UBA-like"/>
    <property type="match status" value="2"/>
</dbReference>
<dbReference type="SMART" id="SM00165">
    <property type="entry name" value="UBA"/>
    <property type="match status" value="2"/>
</dbReference>
<dbReference type="GO" id="GO:2000058">
    <property type="term" value="P:regulation of ubiquitin-dependent protein catabolic process"/>
    <property type="evidence" value="ECO:0007669"/>
    <property type="project" value="TreeGrafter"/>
</dbReference>
<gene>
    <name evidence="3" type="primary">Dsec\GM23064</name>
    <name evidence="3" type="ORF">Dsec_GM23064</name>
</gene>
<dbReference type="InterPro" id="IPR039749">
    <property type="entry name" value="NUB1"/>
</dbReference>
<organism evidence="4">
    <name type="scientific">Drosophila sechellia</name>
    <name type="common">Fruit fly</name>
    <dbReference type="NCBI Taxonomy" id="7238"/>
    <lineage>
        <taxon>Eukaryota</taxon>
        <taxon>Metazoa</taxon>
        <taxon>Ecdysozoa</taxon>
        <taxon>Arthropoda</taxon>
        <taxon>Hexapoda</taxon>
        <taxon>Insecta</taxon>
        <taxon>Pterygota</taxon>
        <taxon>Neoptera</taxon>
        <taxon>Endopterygota</taxon>
        <taxon>Diptera</taxon>
        <taxon>Brachycera</taxon>
        <taxon>Muscomorpha</taxon>
        <taxon>Ephydroidea</taxon>
        <taxon>Drosophilidae</taxon>
        <taxon>Drosophila</taxon>
        <taxon>Sophophora</taxon>
    </lineage>
</organism>
<protein>
    <submittedName>
        <fullName evidence="3">GM23064</fullName>
    </submittedName>
</protein>
<proteinExistence type="predicted"/>
<dbReference type="HOGENOM" id="CLU_030806_0_0_1"/>
<dbReference type="Gene3D" id="1.10.8.10">
    <property type="entry name" value="DNA helicase RuvA subunit, C-terminal domain"/>
    <property type="match status" value="2"/>
</dbReference>
<dbReference type="Pfam" id="PF18037">
    <property type="entry name" value="Ubiquitin_5"/>
    <property type="match status" value="1"/>
</dbReference>
<dbReference type="InterPro" id="IPR009060">
    <property type="entry name" value="UBA-like_sf"/>
</dbReference>
<dbReference type="Pfam" id="PF00627">
    <property type="entry name" value="UBA"/>
    <property type="match status" value="1"/>
</dbReference>
<dbReference type="Proteomes" id="UP000001292">
    <property type="component" value="Unassembled WGS sequence"/>
</dbReference>
<dbReference type="SUPFAM" id="SSF54236">
    <property type="entry name" value="Ubiquitin-like"/>
    <property type="match status" value="1"/>
</dbReference>
<evidence type="ECO:0000313" key="4">
    <source>
        <dbReference type="Proteomes" id="UP000001292"/>
    </source>
</evidence>
<dbReference type="OMA" id="EQKRYGM"/>
<dbReference type="PANTHER" id="PTHR12948:SF3">
    <property type="entry name" value="NEDD8 ULTIMATE BUSTER 1"/>
    <property type="match status" value="1"/>
</dbReference>
<dbReference type="PROSITE" id="PS50030">
    <property type="entry name" value="UBA"/>
    <property type="match status" value="2"/>
</dbReference>
<feature type="compositionally biased region" description="Polar residues" evidence="1">
    <location>
        <begin position="502"/>
        <end position="518"/>
    </location>
</feature>
<dbReference type="CDD" id="cd14291">
    <property type="entry name" value="UBA1_NUB1_like"/>
    <property type="match status" value="1"/>
</dbReference>
<evidence type="ECO:0000313" key="3">
    <source>
        <dbReference type="EMBL" id="EDW56350.1"/>
    </source>
</evidence>
<dbReference type="AlphaFoldDB" id="B4I6E4"/>
<dbReference type="CDD" id="cd17062">
    <property type="entry name" value="Ubl_NUB1"/>
    <property type="match status" value="1"/>
</dbReference>
<evidence type="ECO:0000256" key="1">
    <source>
        <dbReference type="SAM" id="MobiDB-lite"/>
    </source>
</evidence>
<evidence type="ECO:0000259" key="2">
    <source>
        <dbReference type="PROSITE" id="PS50030"/>
    </source>
</evidence>
<dbReference type="PANTHER" id="PTHR12948">
    <property type="entry name" value="NEDD8 ULTIMATE BUSTER-1 BS4 PROTEIN"/>
    <property type="match status" value="1"/>
</dbReference>
<dbReference type="PhylomeDB" id="B4I6E4"/>
<feature type="domain" description="UBA" evidence="2">
    <location>
        <begin position="352"/>
        <end position="394"/>
    </location>
</feature>
<reference evidence="3 4" key="1">
    <citation type="journal article" date="2007" name="Nature">
        <title>Evolution of genes and genomes on the Drosophila phylogeny.</title>
        <authorList>
            <consortium name="Drosophila 12 Genomes Consortium"/>
            <person name="Clark A.G."/>
            <person name="Eisen M.B."/>
            <person name="Smith D.R."/>
            <person name="Bergman C.M."/>
            <person name="Oliver B."/>
            <person name="Markow T.A."/>
            <person name="Kaufman T.C."/>
            <person name="Kellis M."/>
            <person name="Gelbart W."/>
            <person name="Iyer V.N."/>
            <person name="Pollard D.A."/>
            <person name="Sackton T.B."/>
            <person name="Larracuente A.M."/>
            <person name="Singh N.D."/>
            <person name="Abad J.P."/>
            <person name="Abt D.N."/>
            <person name="Adryan B."/>
            <person name="Aguade M."/>
            <person name="Akashi H."/>
            <person name="Anderson W.W."/>
            <person name="Aquadro C.F."/>
            <person name="Ardell D.H."/>
            <person name="Arguello R."/>
            <person name="Artieri C.G."/>
            <person name="Barbash D.A."/>
            <person name="Barker D."/>
            <person name="Barsanti P."/>
            <person name="Batterham P."/>
            <person name="Batzoglou S."/>
            <person name="Begun D."/>
            <person name="Bhutkar A."/>
            <person name="Blanco E."/>
            <person name="Bosak S.A."/>
            <person name="Bradley R.K."/>
            <person name="Brand A.D."/>
            <person name="Brent M.R."/>
            <person name="Brooks A.N."/>
            <person name="Brown R.H."/>
            <person name="Butlin R.K."/>
            <person name="Caggese C."/>
            <person name="Calvi B.R."/>
            <person name="Bernardo de Carvalho A."/>
            <person name="Caspi A."/>
            <person name="Castrezana S."/>
            <person name="Celniker S.E."/>
            <person name="Chang J.L."/>
            <person name="Chapple C."/>
            <person name="Chatterji S."/>
            <person name="Chinwalla A."/>
            <person name="Civetta A."/>
            <person name="Clifton S.W."/>
            <person name="Comeron J.M."/>
            <person name="Costello J.C."/>
            <person name="Coyne J.A."/>
            <person name="Daub J."/>
            <person name="David R.G."/>
            <person name="Delcher A.L."/>
            <person name="Delehaunty K."/>
            <person name="Do C.B."/>
            <person name="Ebling H."/>
            <person name="Edwards K."/>
            <person name="Eickbush T."/>
            <person name="Evans J.D."/>
            <person name="Filipski A."/>
            <person name="Findeiss S."/>
            <person name="Freyhult E."/>
            <person name="Fulton L."/>
            <person name="Fulton R."/>
            <person name="Garcia A.C."/>
            <person name="Gardiner A."/>
            <person name="Garfield D.A."/>
            <person name="Garvin B.E."/>
            <person name="Gibson G."/>
            <person name="Gilbert D."/>
            <person name="Gnerre S."/>
            <person name="Godfrey J."/>
            <person name="Good R."/>
            <person name="Gotea V."/>
            <person name="Gravely B."/>
            <person name="Greenberg A.J."/>
            <person name="Griffiths-Jones S."/>
            <person name="Gross S."/>
            <person name="Guigo R."/>
            <person name="Gustafson E.A."/>
            <person name="Haerty W."/>
            <person name="Hahn M.W."/>
            <person name="Halligan D.L."/>
            <person name="Halpern A.L."/>
            <person name="Halter G.M."/>
            <person name="Han M.V."/>
            <person name="Heger A."/>
            <person name="Hillier L."/>
            <person name="Hinrichs A.S."/>
            <person name="Holmes I."/>
            <person name="Hoskins R.A."/>
            <person name="Hubisz M.J."/>
            <person name="Hultmark D."/>
            <person name="Huntley M.A."/>
            <person name="Jaffe D.B."/>
            <person name="Jagadeeshan S."/>
            <person name="Jeck W.R."/>
            <person name="Johnson J."/>
            <person name="Jones C.D."/>
            <person name="Jordan W.C."/>
            <person name="Karpen G.H."/>
            <person name="Kataoka E."/>
            <person name="Keightley P.D."/>
            <person name="Kheradpour P."/>
            <person name="Kirkness E.F."/>
            <person name="Koerich L.B."/>
            <person name="Kristiansen K."/>
            <person name="Kudrna D."/>
            <person name="Kulathinal R.J."/>
            <person name="Kumar S."/>
            <person name="Kwok R."/>
            <person name="Lander E."/>
            <person name="Langley C.H."/>
            <person name="Lapoint R."/>
            <person name="Lazzaro B.P."/>
            <person name="Lee S.J."/>
            <person name="Levesque L."/>
            <person name="Li R."/>
            <person name="Lin C.F."/>
            <person name="Lin M.F."/>
            <person name="Lindblad-Toh K."/>
            <person name="Llopart A."/>
            <person name="Long M."/>
            <person name="Low L."/>
            <person name="Lozovsky E."/>
            <person name="Lu J."/>
            <person name="Luo M."/>
            <person name="Machado C.A."/>
            <person name="Makalowski W."/>
            <person name="Marzo M."/>
            <person name="Matsuda M."/>
            <person name="Matzkin L."/>
            <person name="McAllister B."/>
            <person name="McBride C.S."/>
            <person name="McKernan B."/>
            <person name="McKernan K."/>
            <person name="Mendez-Lago M."/>
            <person name="Minx P."/>
            <person name="Mollenhauer M.U."/>
            <person name="Montooth K."/>
            <person name="Mount S.M."/>
            <person name="Mu X."/>
            <person name="Myers E."/>
            <person name="Negre B."/>
            <person name="Newfeld S."/>
            <person name="Nielsen R."/>
            <person name="Noor M.A."/>
            <person name="O'Grady P."/>
            <person name="Pachter L."/>
            <person name="Papaceit M."/>
            <person name="Parisi M.J."/>
            <person name="Parisi M."/>
            <person name="Parts L."/>
            <person name="Pedersen J.S."/>
            <person name="Pesole G."/>
            <person name="Phillippy A.M."/>
            <person name="Ponting C.P."/>
            <person name="Pop M."/>
            <person name="Porcelli D."/>
            <person name="Powell J.R."/>
            <person name="Prohaska S."/>
            <person name="Pruitt K."/>
            <person name="Puig M."/>
            <person name="Quesneville H."/>
            <person name="Ram K.R."/>
            <person name="Rand D."/>
            <person name="Rasmussen M.D."/>
            <person name="Reed L.K."/>
            <person name="Reenan R."/>
            <person name="Reily A."/>
            <person name="Remington K.A."/>
            <person name="Rieger T.T."/>
            <person name="Ritchie M.G."/>
            <person name="Robin C."/>
            <person name="Rogers Y.H."/>
            <person name="Rohde C."/>
            <person name="Rozas J."/>
            <person name="Rubenfield M.J."/>
            <person name="Ruiz A."/>
            <person name="Russo S."/>
            <person name="Salzberg S.L."/>
            <person name="Sanchez-Gracia A."/>
            <person name="Saranga D.J."/>
            <person name="Sato H."/>
            <person name="Schaeffer S.W."/>
            <person name="Schatz M.C."/>
            <person name="Schlenke T."/>
            <person name="Schwartz R."/>
            <person name="Segarra C."/>
            <person name="Singh R.S."/>
            <person name="Sirot L."/>
            <person name="Sirota M."/>
            <person name="Sisneros N.B."/>
            <person name="Smith C.D."/>
            <person name="Smith T.F."/>
            <person name="Spieth J."/>
            <person name="Stage D.E."/>
            <person name="Stark A."/>
            <person name="Stephan W."/>
            <person name="Strausberg R.L."/>
            <person name="Strempel S."/>
            <person name="Sturgill D."/>
            <person name="Sutton G."/>
            <person name="Sutton G.G."/>
            <person name="Tao W."/>
            <person name="Teichmann S."/>
            <person name="Tobari Y.N."/>
            <person name="Tomimura Y."/>
            <person name="Tsolas J.M."/>
            <person name="Valente V.L."/>
            <person name="Venter E."/>
            <person name="Venter J.C."/>
            <person name="Vicario S."/>
            <person name="Vieira F.G."/>
            <person name="Vilella A.J."/>
            <person name="Villasante A."/>
            <person name="Walenz B."/>
            <person name="Wang J."/>
            <person name="Wasserman M."/>
            <person name="Watts T."/>
            <person name="Wilson D."/>
            <person name="Wilson R.K."/>
            <person name="Wing R.A."/>
            <person name="Wolfner M.F."/>
            <person name="Wong A."/>
            <person name="Wong G.K."/>
            <person name="Wu C.I."/>
            <person name="Wu G."/>
            <person name="Yamamoto D."/>
            <person name="Yang H.P."/>
            <person name="Yang S.P."/>
            <person name="Yorke J.A."/>
            <person name="Yoshida K."/>
            <person name="Zdobnov E."/>
            <person name="Zhang P."/>
            <person name="Zhang Y."/>
            <person name="Zimin A.V."/>
            <person name="Baldwin J."/>
            <person name="Abdouelleil A."/>
            <person name="Abdulkadir J."/>
            <person name="Abebe A."/>
            <person name="Abera B."/>
            <person name="Abreu J."/>
            <person name="Acer S.C."/>
            <person name="Aftuck L."/>
            <person name="Alexander A."/>
            <person name="An P."/>
            <person name="Anderson E."/>
            <person name="Anderson S."/>
            <person name="Arachi H."/>
            <person name="Azer M."/>
            <person name="Bachantsang P."/>
            <person name="Barry A."/>
            <person name="Bayul T."/>
            <person name="Berlin A."/>
            <person name="Bessette D."/>
            <person name="Bloom T."/>
            <person name="Blye J."/>
            <person name="Boguslavskiy L."/>
            <person name="Bonnet C."/>
            <person name="Boukhgalter B."/>
            <person name="Bourzgui I."/>
            <person name="Brown A."/>
            <person name="Cahill P."/>
            <person name="Channer S."/>
            <person name="Cheshatsang Y."/>
            <person name="Chuda L."/>
            <person name="Citroen M."/>
            <person name="Collymore A."/>
            <person name="Cooke P."/>
            <person name="Costello M."/>
            <person name="D'Aco K."/>
            <person name="Daza R."/>
            <person name="De Haan G."/>
            <person name="DeGray S."/>
            <person name="DeMaso C."/>
            <person name="Dhargay N."/>
            <person name="Dooley K."/>
            <person name="Dooley E."/>
            <person name="Doricent M."/>
            <person name="Dorje P."/>
            <person name="Dorjee K."/>
            <person name="Dupes A."/>
            <person name="Elong R."/>
            <person name="Falk J."/>
            <person name="Farina A."/>
            <person name="Faro S."/>
            <person name="Ferguson D."/>
            <person name="Fisher S."/>
            <person name="Foley C.D."/>
            <person name="Franke A."/>
            <person name="Friedrich D."/>
            <person name="Gadbois L."/>
            <person name="Gearin G."/>
            <person name="Gearin C.R."/>
            <person name="Giannoukos G."/>
            <person name="Goode T."/>
            <person name="Graham J."/>
            <person name="Grandbois E."/>
            <person name="Grewal S."/>
            <person name="Gyaltsen K."/>
            <person name="Hafez N."/>
            <person name="Hagos B."/>
            <person name="Hall J."/>
            <person name="Henson C."/>
            <person name="Hollinger A."/>
            <person name="Honan T."/>
            <person name="Huard M.D."/>
            <person name="Hughes L."/>
            <person name="Hurhula B."/>
            <person name="Husby M.E."/>
            <person name="Kamat A."/>
            <person name="Kanga B."/>
            <person name="Kashin S."/>
            <person name="Khazanovich D."/>
            <person name="Kisner P."/>
            <person name="Lance K."/>
            <person name="Lara M."/>
            <person name="Lee W."/>
            <person name="Lennon N."/>
            <person name="Letendre F."/>
            <person name="LeVine R."/>
            <person name="Lipovsky A."/>
            <person name="Liu X."/>
            <person name="Liu J."/>
            <person name="Liu S."/>
            <person name="Lokyitsang T."/>
            <person name="Lokyitsang Y."/>
            <person name="Lubonja R."/>
            <person name="Lui A."/>
            <person name="MacDonald P."/>
            <person name="Magnisalis V."/>
            <person name="Maru K."/>
            <person name="Matthews C."/>
            <person name="McCusker W."/>
            <person name="McDonough S."/>
            <person name="Mehta T."/>
            <person name="Meldrim J."/>
            <person name="Meneus L."/>
            <person name="Mihai O."/>
            <person name="Mihalev A."/>
            <person name="Mihova T."/>
            <person name="Mittelman R."/>
            <person name="Mlenga V."/>
            <person name="Montmayeur A."/>
            <person name="Mulrain L."/>
            <person name="Navidi A."/>
            <person name="Naylor J."/>
            <person name="Negash T."/>
            <person name="Nguyen T."/>
            <person name="Nguyen N."/>
            <person name="Nicol R."/>
            <person name="Norbu C."/>
            <person name="Norbu N."/>
            <person name="Novod N."/>
            <person name="O'Neill B."/>
            <person name="Osman S."/>
            <person name="Markiewicz E."/>
            <person name="Oyono O.L."/>
            <person name="Patti C."/>
            <person name="Phunkhang P."/>
            <person name="Pierre F."/>
            <person name="Priest M."/>
            <person name="Raghuraman S."/>
            <person name="Rege F."/>
            <person name="Reyes R."/>
            <person name="Rise C."/>
            <person name="Rogov P."/>
            <person name="Ross K."/>
            <person name="Ryan E."/>
            <person name="Settipalli S."/>
            <person name="Shea T."/>
            <person name="Sherpa N."/>
            <person name="Shi L."/>
            <person name="Shih D."/>
            <person name="Sparrow T."/>
            <person name="Spaulding J."/>
            <person name="Stalker J."/>
            <person name="Stange-Thomann N."/>
            <person name="Stavropoulos S."/>
            <person name="Stone C."/>
            <person name="Strader C."/>
            <person name="Tesfaye S."/>
            <person name="Thomson T."/>
            <person name="Thoulutsang Y."/>
            <person name="Thoulutsang D."/>
            <person name="Topham K."/>
            <person name="Topping I."/>
            <person name="Tsamla T."/>
            <person name="Vassiliev H."/>
            <person name="Vo A."/>
            <person name="Wangchuk T."/>
            <person name="Wangdi T."/>
            <person name="Weiand M."/>
            <person name="Wilkinson J."/>
            <person name="Wilson A."/>
            <person name="Yadav S."/>
            <person name="Young G."/>
            <person name="Yu Q."/>
            <person name="Zembek L."/>
            <person name="Zhong D."/>
            <person name="Zimmer A."/>
            <person name="Zwirko Z."/>
            <person name="Jaffe D.B."/>
            <person name="Alvarez P."/>
            <person name="Brockman W."/>
            <person name="Butler J."/>
            <person name="Chin C."/>
            <person name="Gnerre S."/>
            <person name="Grabherr M."/>
            <person name="Kleber M."/>
            <person name="Mauceli E."/>
            <person name="MacCallum I."/>
        </authorList>
    </citation>
    <scope>NUCLEOTIDE SEQUENCE [LARGE SCALE GENOMIC DNA]</scope>
    <source>
        <strain evidence="4">Rob3c / Tucson 14021-0248.25</strain>
    </source>
</reference>
<dbReference type="STRING" id="7238.B4I6E4"/>
<dbReference type="EMBL" id="CH480823">
    <property type="protein sequence ID" value="EDW56350.1"/>
    <property type="molecule type" value="Genomic_DNA"/>
</dbReference>
<dbReference type="Gene3D" id="3.10.20.90">
    <property type="entry name" value="Phosphatidylinositol 3-kinase Catalytic Subunit, Chain A, domain 1"/>
    <property type="match status" value="1"/>
</dbReference>
<dbReference type="InterPro" id="IPR041207">
    <property type="entry name" value="NUB1_ubiquitin-like_dom"/>
</dbReference>
<feature type="region of interest" description="Disordered" evidence="1">
    <location>
        <begin position="498"/>
        <end position="519"/>
    </location>
</feature>
<keyword evidence="4" id="KW-1185">Reference proteome</keyword>
<accession>B4I6E4</accession>
<name>B4I6E4_DROSE</name>
<dbReference type="InterPro" id="IPR015940">
    <property type="entry name" value="UBA"/>
</dbReference>